<evidence type="ECO:0000313" key="3">
    <source>
        <dbReference type="Proteomes" id="UP000800038"/>
    </source>
</evidence>
<proteinExistence type="predicted"/>
<keyword evidence="3" id="KW-1185">Reference proteome</keyword>
<reference evidence="2" key="1">
    <citation type="journal article" date="2020" name="Stud. Mycol.">
        <title>101 Dothideomycetes genomes: a test case for predicting lifestyles and emergence of pathogens.</title>
        <authorList>
            <person name="Haridas S."/>
            <person name="Albert R."/>
            <person name="Binder M."/>
            <person name="Bloem J."/>
            <person name="Labutti K."/>
            <person name="Salamov A."/>
            <person name="Andreopoulos B."/>
            <person name="Baker S."/>
            <person name="Barry K."/>
            <person name="Bills G."/>
            <person name="Bluhm B."/>
            <person name="Cannon C."/>
            <person name="Castanera R."/>
            <person name="Culley D."/>
            <person name="Daum C."/>
            <person name="Ezra D."/>
            <person name="Gonzalez J."/>
            <person name="Henrissat B."/>
            <person name="Kuo A."/>
            <person name="Liang C."/>
            <person name="Lipzen A."/>
            <person name="Lutzoni F."/>
            <person name="Magnuson J."/>
            <person name="Mondo S."/>
            <person name="Nolan M."/>
            <person name="Ohm R."/>
            <person name="Pangilinan J."/>
            <person name="Park H.-J."/>
            <person name="Ramirez L."/>
            <person name="Alfaro M."/>
            <person name="Sun H."/>
            <person name="Tritt A."/>
            <person name="Yoshinaga Y."/>
            <person name="Zwiers L.-H."/>
            <person name="Turgeon B."/>
            <person name="Goodwin S."/>
            <person name="Spatafora J."/>
            <person name="Crous P."/>
            <person name="Grigoriev I."/>
        </authorList>
    </citation>
    <scope>NUCLEOTIDE SEQUENCE</scope>
    <source>
        <strain evidence="2">CBS 161.51</strain>
    </source>
</reference>
<feature type="signal peptide" evidence="1">
    <location>
        <begin position="1"/>
        <end position="19"/>
    </location>
</feature>
<name>A0A6A5SEV7_9PLEO</name>
<sequence length="147" mass="16303">MDPAQLMLFLSAVTEPAMLLLLASPWYPINPLGAVNVRNRFELMQPDLCDLETLMKQNSASLSALVCSGARRVKRGFEYDLEVMINIPRTDGGIDTIFRQIFTMLESSKTPGHEGSRKPDTKRPIVAESRSANLIAQLSLSVNDPLK</sequence>
<gene>
    <name evidence="2" type="ORF">EJ02DRAFT_474658</name>
</gene>
<organism evidence="2 3">
    <name type="scientific">Clathrospora elynae</name>
    <dbReference type="NCBI Taxonomy" id="706981"/>
    <lineage>
        <taxon>Eukaryota</taxon>
        <taxon>Fungi</taxon>
        <taxon>Dikarya</taxon>
        <taxon>Ascomycota</taxon>
        <taxon>Pezizomycotina</taxon>
        <taxon>Dothideomycetes</taxon>
        <taxon>Pleosporomycetidae</taxon>
        <taxon>Pleosporales</taxon>
        <taxon>Diademaceae</taxon>
        <taxon>Clathrospora</taxon>
    </lineage>
</organism>
<protein>
    <submittedName>
        <fullName evidence="2">Uncharacterized protein</fullName>
    </submittedName>
</protein>
<evidence type="ECO:0000313" key="2">
    <source>
        <dbReference type="EMBL" id="KAF1938098.1"/>
    </source>
</evidence>
<evidence type="ECO:0000256" key="1">
    <source>
        <dbReference type="SAM" id="SignalP"/>
    </source>
</evidence>
<dbReference type="OrthoDB" id="533830at2759"/>
<dbReference type="EMBL" id="ML976115">
    <property type="protein sequence ID" value="KAF1938098.1"/>
    <property type="molecule type" value="Genomic_DNA"/>
</dbReference>
<keyword evidence="1" id="KW-0732">Signal</keyword>
<feature type="chain" id="PRO_5025504624" evidence="1">
    <location>
        <begin position="20"/>
        <end position="147"/>
    </location>
</feature>
<accession>A0A6A5SEV7</accession>
<dbReference type="AlphaFoldDB" id="A0A6A5SEV7"/>
<dbReference type="Gene3D" id="3.10.129.10">
    <property type="entry name" value="Hotdog Thioesterase"/>
    <property type="match status" value="1"/>
</dbReference>
<dbReference type="Proteomes" id="UP000800038">
    <property type="component" value="Unassembled WGS sequence"/>
</dbReference>